<organism evidence="2 3">
    <name type="scientific">Mycena pura</name>
    <dbReference type="NCBI Taxonomy" id="153505"/>
    <lineage>
        <taxon>Eukaryota</taxon>
        <taxon>Fungi</taxon>
        <taxon>Dikarya</taxon>
        <taxon>Basidiomycota</taxon>
        <taxon>Agaricomycotina</taxon>
        <taxon>Agaricomycetes</taxon>
        <taxon>Agaricomycetidae</taxon>
        <taxon>Agaricales</taxon>
        <taxon>Marasmiineae</taxon>
        <taxon>Mycenaceae</taxon>
        <taxon>Mycena</taxon>
    </lineage>
</organism>
<evidence type="ECO:0000313" key="2">
    <source>
        <dbReference type="EMBL" id="KAJ7190263.1"/>
    </source>
</evidence>
<dbReference type="Proteomes" id="UP001219525">
    <property type="component" value="Unassembled WGS sequence"/>
</dbReference>
<accession>A0AAD6XWB4</accession>
<proteinExistence type="predicted"/>
<comment type="caution">
    <text evidence="2">The sequence shown here is derived from an EMBL/GenBank/DDBJ whole genome shotgun (WGS) entry which is preliminary data.</text>
</comment>
<dbReference type="EMBL" id="JARJCW010000153">
    <property type="protein sequence ID" value="KAJ7190263.1"/>
    <property type="molecule type" value="Genomic_DNA"/>
</dbReference>
<evidence type="ECO:0000313" key="3">
    <source>
        <dbReference type="Proteomes" id="UP001219525"/>
    </source>
</evidence>
<evidence type="ECO:0000256" key="1">
    <source>
        <dbReference type="SAM" id="SignalP"/>
    </source>
</evidence>
<name>A0AAD6XWB4_9AGAR</name>
<feature type="signal peptide" evidence="1">
    <location>
        <begin position="1"/>
        <end position="18"/>
    </location>
</feature>
<keyword evidence="3" id="KW-1185">Reference proteome</keyword>
<dbReference type="AlphaFoldDB" id="A0AAD6XWB4"/>
<feature type="chain" id="PRO_5042235966" evidence="1">
    <location>
        <begin position="19"/>
        <end position="205"/>
    </location>
</feature>
<keyword evidence="1" id="KW-0732">Signal</keyword>
<protein>
    <submittedName>
        <fullName evidence="2">Uncharacterized protein</fullName>
    </submittedName>
</protein>
<reference evidence="2" key="1">
    <citation type="submission" date="2023-03" db="EMBL/GenBank/DDBJ databases">
        <title>Massive genome expansion in bonnet fungi (Mycena s.s.) driven by repeated elements and novel gene families across ecological guilds.</title>
        <authorList>
            <consortium name="Lawrence Berkeley National Laboratory"/>
            <person name="Harder C.B."/>
            <person name="Miyauchi S."/>
            <person name="Viragh M."/>
            <person name="Kuo A."/>
            <person name="Thoen E."/>
            <person name="Andreopoulos B."/>
            <person name="Lu D."/>
            <person name="Skrede I."/>
            <person name="Drula E."/>
            <person name="Henrissat B."/>
            <person name="Morin E."/>
            <person name="Kohler A."/>
            <person name="Barry K."/>
            <person name="LaButti K."/>
            <person name="Morin E."/>
            <person name="Salamov A."/>
            <person name="Lipzen A."/>
            <person name="Mereny Z."/>
            <person name="Hegedus B."/>
            <person name="Baldrian P."/>
            <person name="Stursova M."/>
            <person name="Weitz H."/>
            <person name="Taylor A."/>
            <person name="Grigoriev I.V."/>
            <person name="Nagy L.G."/>
            <person name="Martin F."/>
            <person name="Kauserud H."/>
        </authorList>
    </citation>
    <scope>NUCLEOTIDE SEQUENCE</scope>
    <source>
        <strain evidence="2">9144</strain>
    </source>
</reference>
<sequence>MLLATLFALTFYVQNVCRHYAAVWGTLRCCPAADPPDHDCSYENSVLTATSRAVITDIRALARQLNAIDVPHMCTLRLQPPRTGYLARNLNRPFLQALHVWTEIGDICKNAARATRIHSHGRRATFWSGVGARDIADATIAAALPAAHLHAVHVQRAGRINVTLAYAAESLPGRGEASPMRQHMSTIREPVPAVCGSPVPVAEVF</sequence>
<gene>
    <name evidence="2" type="ORF">GGX14DRAFT_606087</name>
</gene>